<dbReference type="Proteomes" id="UP001144372">
    <property type="component" value="Unassembled WGS sequence"/>
</dbReference>
<sequence length="149" mass="16621">MKQKWMFILAGLIIAIGMIGWTRSAYYLVTQPSGAGPQTATAPLTETQAMKADSPSEEIRNPALDRMLIQAKEDLAARLSIQIDEIDLVEMRPVIWPDSSFGCPKPDMAYTQVQCDGLLILLKARDQIYEYHSGSGQKPFLCEEPFKAK</sequence>
<evidence type="ECO:0000313" key="1">
    <source>
        <dbReference type="EMBL" id="GLI33128.1"/>
    </source>
</evidence>
<dbReference type="EMBL" id="BSDR01000001">
    <property type="protein sequence ID" value="GLI33128.1"/>
    <property type="molecule type" value="Genomic_DNA"/>
</dbReference>
<comment type="caution">
    <text evidence="1">The sequence shown here is derived from an EMBL/GenBank/DDBJ whole genome shotgun (WGS) entry which is preliminary data.</text>
</comment>
<dbReference type="AlphaFoldDB" id="A0A9W6D1Y5"/>
<protein>
    <submittedName>
        <fullName evidence="1">Uncharacterized protein</fullName>
    </submittedName>
</protein>
<reference evidence="1" key="1">
    <citation type="submission" date="2022-12" db="EMBL/GenBank/DDBJ databases">
        <title>Reference genome sequencing for broad-spectrum identification of bacterial and archaeal isolates by mass spectrometry.</title>
        <authorList>
            <person name="Sekiguchi Y."/>
            <person name="Tourlousse D.M."/>
        </authorList>
    </citation>
    <scope>NUCLEOTIDE SEQUENCE</scope>
    <source>
        <strain evidence="1">ASRB1</strain>
    </source>
</reference>
<accession>A0A9W6D1Y5</accession>
<organism evidence="1 2">
    <name type="scientific">Desulforhabdus amnigena</name>
    <dbReference type="NCBI Taxonomy" id="40218"/>
    <lineage>
        <taxon>Bacteria</taxon>
        <taxon>Pseudomonadati</taxon>
        <taxon>Thermodesulfobacteriota</taxon>
        <taxon>Syntrophobacteria</taxon>
        <taxon>Syntrophobacterales</taxon>
        <taxon>Syntrophobacteraceae</taxon>
        <taxon>Desulforhabdus</taxon>
    </lineage>
</organism>
<keyword evidence="2" id="KW-1185">Reference proteome</keyword>
<proteinExistence type="predicted"/>
<dbReference type="RefSeq" id="WP_281792145.1">
    <property type="nucleotide sequence ID" value="NZ_BSDR01000001.1"/>
</dbReference>
<gene>
    <name evidence="1" type="ORF">DAMNIGENAA_05610</name>
</gene>
<evidence type="ECO:0000313" key="2">
    <source>
        <dbReference type="Proteomes" id="UP001144372"/>
    </source>
</evidence>
<name>A0A9W6D1Y5_9BACT</name>